<organism evidence="2 3">
    <name type="scientific">Albidovulum salinarum</name>
    <dbReference type="NCBI Taxonomy" id="2984153"/>
    <lineage>
        <taxon>Bacteria</taxon>
        <taxon>Pseudomonadati</taxon>
        <taxon>Pseudomonadota</taxon>
        <taxon>Alphaproteobacteria</taxon>
        <taxon>Rhodobacterales</taxon>
        <taxon>Paracoccaceae</taxon>
        <taxon>Albidovulum</taxon>
    </lineage>
</organism>
<accession>A0ABT2WXR1</accession>
<reference evidence="2 3" key="1">
    <citation type="submission" date="2022-10" db="EMBL/GenBank/DDBJ databases">
        <title>Defluviimonas sp. nov., isolated from ocean surface sediments.</title>
        <authorList>
            <person name="He W."/>
            <person name="Wang L."/>
            <person name="Zhang D.-F."/>
        </authorList>
    </citation>
    <scope>NUCLEOTIDE SEQUENCE [LARGE SCALE GENOMIC DNA]</scope>
    <source>
        <strain evidence="2 3">WL0024</strain>
    </source>
</reference>
<dbReference type="Gene3D" id="3.10.180.10">
    <property type="entry name" value="2,3-Dihydroxybiphenyl 1,2-Dioxygenase, domain 1"/>
    <property type="match status" value="1"/>
</dbReference>
<dbReference type="PIRSF" id="PIRSF021700">
    <property type="entry name" value="3_dmu_93_MTrfase"/>
    <property type="match status" value="1"/>
</dbReference>
<comment type="caution">
    <text evidence="2">The sequence shown here is derived from an EMBL/GenBank/DDBJ whole genome shotgun (WGS) entry which is preliminary data.</text>
</comment>
<name>A0ABT2WXR1_9RHOB</name>
<dbReference type="SUPFAM" id="SSF54593">
    <property type="entry name" value="Glyoxalase/Bleomycin resistance protein/Dihydroxybiphenyl dioxygenase"/>
    <property type="match status" value="1"/>
</dbReference>
<feature type="domain" description="PhnB-like" evidence="1">
    <location>
        <begin position="5"/>
        <end position="120"/>
    </location>
</feature>
<dbReference type="Proteomes" id="UP001209535">
    <property type="component" value="Unassembled WGS sequence"/>
</dbReference>
<dbReference type="InterPro" id="IPR029068">
    <property type="entry name" value="Glyas_Bleomycin-R_OHBP_Dase"/>
</dbReference>
<dbReference type="InterPro" id="IPR009725">
    <property type="entry name" value="3_dmu_93_MTrfase"/>
</dbReference>
<gene>
    <name evidence="2" type="ORF">OEZ60_00410</name>
</gene>
<sequence length="159" mass="17061">MPTAKTTICLWYDRDAEEAARFYAATFPESSVGAVFRAPSDYPSGKAGDVLTVEFTVLGLPCFGLNGGPAFCHSEAFSFQITTDDQAETDRYWNAIIGNGGQESACGWCKDRWGISWQITPRVLTGALAAGGEAAKRAFDAMMTMTRIDVAAIEAAVRG</sequence>
<evidence type="ECO:0000313" key="3">
    <source>
        <dbReference type="Proteomes" id="UP001209535"/>
    </source>
</evidence>
<evidence type="ECO:0000313" key="2">
    <source>
        <dbReference type="EMBL" id="MCU9846465.1"/>
    </source>
</evidence>
<dbReference type="PANTHER" id="PTHR33990:SF2">
    <property type="entry name" value="PHNB-LIKE DOMAIN-CONTAINING PROTEIN"/>
    <property type="match status" value="1"/>
</dbReference>
<dbReference type="CDD" id="cd06588">
    <property type="entry name" value="PhnB_like"/>
    <property type="match status" value="1"/>
</dbReference>
<evidence type="ECO:0000259" key="1">
    <source>
        <dbReference type="Pfam" id="PF06983"/>
    </source>
</evidence>
<proteinExistence type="predicted"/>
<dbReference type="RefSeq" id="WP_263332080.1">
    <property type="nucleotide sequence ID" value="NZ_JAOVQO010000001.1"/>
</dbReference>
<dbReference type="PANTHER" id="PTHR33990">
    <property type="entry name" value="PROTEIN YJDN-RELATED"/>
    <property type="match status" value="1"/>
</dbReference>
<dbReference type="Pfam" id="PF06983">
    <property type="entry name" value="3-dmu-9_3-mt"/>
    <property type="match status" value="1"/>
</dbReference>
<keyword evidence="3" id="KW-1185">Reference proteome</keyword>
<dbReference type="EMBL" id="JAOVQO010000001">
    <property type="protein sequence ID" value="MCU9846465.1"/>
    <property type="molecule type" value="Genomic_DNA"/>
</dbReference>
<protein>
    <submittedName>
        <fullName evidence="2">VOC family protein</fullName>
    </submittedName>
</protein>
<dbReference type="InterPro" id="IPR028973">
    <property type="entry name" value="PhnB-like"/>
</dbReference>